<evidence type="ECO:0000313" key="1">
    <source>
        <dbReference type="EMBL" id="KKK82596.1"/>
    </source>
</evidence>
<protein>
    <submittedName>
        <fullName evidence="1">Uncharacterized protein</fullName>
    </submittedName>
</protein>
<accession>A0A0F9BDV3</accession>
<dbReference type="AlphaFoldDB" id="A0A0F9BDV3"/>
<name>A0A0F9BDV3_9ZZZZ</name>
<organism evidence="1">
    <name type="scientific">marine sediment metagenome</name>
    <dbReference type="NCBI Taxonomy" id="412755"/>
    <lineage>
        <taxon>unclassified sequences</taxon>
        <taxon>metagenomes</taxon>
        <taxon>ecological metagenomes</taxon>
    </lineage>
</organism>
<sequence>MLNRLLSHTAAVKRNKDILWHVFKFLSEHPPNASAAQEAFEELDWDTQTALWSLSTKAGGIWETWERDAIKYGRLDATNSYSVWERRSLDYQIE</sequence>
<reference evidence="1" key="1">
    <citation type="journal article" date="2015" name="Nature">
        <title>Complex archaea that bridge the gap between prokaryotes and eukaryotes.</title>
        <authorList>
            <person name="Spang A."/>
            <person name="Saw J.H."/>
            <person name="Jorgensen S.L."/>
            <person name="Zaremba-Niedzwiedzka K."/>
            <person name="Martijn J."/>
            <person name="Lind A.E."/>
            <person name="van Eijk R."/>
            <person name="Schleper C."/>
            <person name="Guy L."/>
            <person name="Ettema T.J."/>
        </authorList>
    </citation>
    <scope>NUCLEOTIDE SEQUENCE</scope>
</reference>
<gene>
    <name evidence="1" type="ORF">LCGC14_2801800</name>
</gene>
<dbReference type="EMBL" id="LAZR01052597">
    <property type="protein sequence ID" value="KKK82596.1"/>
    <property type="molecule type" value="Genomic_DNA"/>
</dbReference>
<comment type="caution">
    <text evidence="1">The sequence shown here is derived from an EMBL/GenBank/DDBJ whole genome shotgun (WGS) entry which is preliminary data.</text>
</comment>
<proteinExistence type="predicted"/>